<dbReference type="EMBL" id="LUCM01011028">
    <property type="protein sequence ID" value="KAA0184580.1"/>
    <property type="molecule type" value="Genomic_DNA"/>
</dbReference>
<dbReference type="GO" id="GO:0006012">
    <property type="term" value="P:galactose metabolic process"/>
    <property type="evidence" value="ECO:0007669"/>
    <property type="project" value="TreeGrafter"/>
</dbReference>
<keyword evidence="2" id="KW-0067">ATP-binding</keyword>
<sequence length="235" mass="25912">GNFSVSLLLPQILVKDAPKASEIDCTRPISLAEAQRAWQLLRPGDMVKPTGDKNQSIVSARLHPGLYKLSDLIDLGMTKAEVQFHLTTTTKSMTEFKLRERAEHVYAEAERVYSFYDLCCQSHLGGDVTKDDRLSEQLATLMNASQQSCAELYECSCPELDQLVKISKASGAIGSRLTGAGWGGCTVSMVPKMLSEKFIESVCREYYEPRGIKNASESLIFVSQPGHPAGLMFLQ</sequence>
<keyword evidence="4" id="KW-0418">Kinase</keyword>
<evidence type="ECO:0000313" key="4">
    <source>
        <dbReference type="EMBL" id="KAA0184580.1"/>
    </source>
</evidence>
<dbReference type="InterPro" id="IPR013750">
    <property type="entry name" value="GHMP_kinase_C_dom"/>
</dbReference>
<dbReference type="GO" id="GO:0005829">
    <property type="term" value="C:cytosol"/>
    <property type="evidence" value="ECO:0007669"/>
    <property type="project" value="TreeGrafter"/>
</dbReference>
<dbReference type="Pfam" id="PF08544">
    <property type="entry name" value="GHMP_kinases_C"/>
    <property type="match status" value="1"/>
</dbReference>
<protein>
    <submittedName>
        <fullName evidence="4">N-acetylgalactosamine kinase</fullName>
    </submittedName>
</protein>
<dbReference type="GO" id="GO:0004335">
    <property type="term" value="F:galactokinase activity"/>
    <property type="evidence" value="ECO:0007669"/>
    <property type="project" value="TreeGrafter"/>
</dbReference>
<evidence type="ECO:0000259" key="3">
    <source>
        <dbReference type="Pfam" id="PF08544"/>
    </source>
</evidence>
<name>A0A8E0VFA0_9TREM</name>
<keyword evidence="1" id="KW-0547">Nucleotide-binding</keyword>
<keyword evidence="4" id="KW-0808">Transferase</keyword>
<evidence type="ECO:0000256" key="1">
    <source>
        <dbReference type="ARBA" id="ARBA00022741"/>
    </source>
</evidence>
<dbReference type="SUPFAM" id="SSF55060">
    <property type="entry name" value="GHMP Kinase, C-terminal domain"/>
    <property type="match status" value="1"/>
</dbReference>
<dbReference type="AlphaFoldDB" id="A0A8E0VFA0"/>
<evidence type="ECO:0000256" key="2">
    <source>
        <dbReference type="ARBA" id="ARBA00022840"/>
    </source>
</evidence>
<dbReference type="InterPro" id="IPR036554">
    <property type="entry name" value="GHMP_kinase_C_sf"/>
</dbReference>
<accession>A0A8E0VFA0</accession>
<dbReference type="OrthoDB" id="187738at2759"/>
<comment type="caution">
    <text evidence="4">The sequence shown here is derived from an EMBL/GenBank/DDBJ whole genome shotgun (WGS) entry which is preliminary data.</text>
</comment>
<gene>
    <name evidence="4" type="ORF">FBUS_04788</name>
</gene>
<organism evidence="4 5">
    <name type="scientific">Fasciolopsis buskii</name>
    <dbReference type="NCBI Taxonomy" id="27845"/>
    <lineage>
        <taxon>Eukaryota</taxon>
        <taxon>Metazoa</taxon>
        <taxon>Spiralia</taxon>
        <taxon>Lophotrochozoa</taxon>
        <taxon>Platyhelminthes</taxon>
        <taxon>Trematoda</taxon>
        <taxon>Digenea</taxon>
        <taxon>Plagiorchiida</taxon>
        <taxon>Echinostomata</taxon>
        <taxon>Echinostomatoidea</taxon>
        <taxon>Fasciolidae</taxon>
        <taxon>Fasciolopsis</taxon>
    </lineage>
</organism>
<keyword evidence="5" id="KW-1185">Reference proteome</keyword>
<dbReference type="PANTHER" id="PTHR10457:SF7">
    <property type="entry name" value="GALACTOKINASE-RELATED"/>
    <property type="match status" value="1"/>
</dbReference>
<dbReference type="GO" id="GO:0005524">
    <property type="term" value="F:ATP binding"/>
    <property type="evidence" value="ECO:0007669"/>
    <property type="project" value="UniProtKB-KW"/>
</dbReference>
<reference evidence="4" key="1">
    <citation type="submission" date="2019-05" db="EMBL/GenBank/DDBJ databases">
        <title>Annotation for the trematode Fasciolopsis buski.</title>
        <authorList>
            <person name="Choi Y.-J."/>
        </authorList>
    </citation>
    <scope>NUCLEOTIDE SEQUENCE</scope>
    <source>
        <strain evidence="4">HT</strain>
        <tissue evidence="4">Whole worm</tissue>
    </source>
</reference>
<dbReference type="Proteomes" id="UP000728185">
    <property type="component" value="Unassembled WGS sequence"/>
</dbReference>
<evidence type="ECO:0000313" key="5">
    <source>
        <dbReference type="Proteomes" id="UP000728185"/>
    </source>
</evidence>
<dbReference type="PANTHER" id="PTHR10457">
    <property type="entry name" value="MEVALONATE KINASE/GALACTOKINASE"/>
    <property type="match status" value="1"/>
</dbReference>
<dbReference type="Gene3D" id="3.30.70.890">
    <property type="entry name" value="GHMP kinase, C-terminal domain"/>
    <property type="match status" value="1"/>
</dbReference>
<feature type="non-terminal residue" evidence="4">
    <location>
        <position position="1"/>
    </location>
</feature>
<feature type="domain" description="GHMP kinase C-terminal" evidence="3">
    <location>
        <begin position="137"/>
        <end position="207"/>
    </location>
</feature>
<proteinExistence type="predicted"/>